<dbReference type="Gene3D" id="3.40.50.10490">
    <property type="entry name" value="Glucose-6-phosphate isomerase like protein, domain 1"/>
    <property type="match status" value="1"/>
</dbReference>
<proteinExistence type="predicted"/>
<dbReference type="PROSITE" id="PS51071">
    <property type="entry name" value="HTH_RPIR"/>
    <property type="match status" value="1"/>
</dbReference>
<dbReference type="InterPro" id="IPR047640">
    <property type="entry name" value="RpiR-like"/>
</dbReference>
<dbReference type="PROSITE" id="PS51464">
    <property type="entry name" value="SIS"/>
    <property type="match status" value="1"/>
</dbReference>
<evidence type="ECO:0000313" key="4">
    <source>
        <dbReference type="Proteomes" id="UP001224781"/>
    </source>
</evidence>
<dbReference type="InterPro" id="IPR046348">
    <property type="entry name" value="SIS_dom_sf"/>
</dbReference>
<dbReference type="SUPFAM" id="SSF46689">
    <property type="entry name" value="Homeodomain-like"/>
    <property type="match status" value="1"/>
</dbReference>
<dbReference type="InterPro" id="IPR001347">
    <property type="entry name" value="SIS_dom"/>
</dbReference>
<dbReference type="RefSeq" id="WP_306934463.1">
    <property type="nucleotide sequence ID" value="NZ_JAUTBL010000002.1"/>
</dbReference>
<keyword evidence="4" id="KW-1185">Reference proteome</keyword>
<comment type="caution">
    <text evidence="3">The sequence shown here is derived from an EMBL/GenBank/DDBJ whole genome shotgun (WGS) entry which is preliminary data.</text>
</comment>
<dbReference type="Proteomes" id="UP001224781">
    <property type="component" value="Unassembled WGS sequence"/>
</dbReference>
<dbReference type="InterPro" id="IPR036388">
    <property type="entry name" value="WH-like_DNA-bd_sf"/>
</dbReference>
<organism evidence="3 4">
    <name type="scientific">Agrobacterium larrymoorei</name>
    <dbReference type="NCBI Taxonomy" id="160699"/>
    <lineage>
        <taxon>Bacteria</taxon>
        <taxon>Pseudomonadati</taxon>
        <taxon>Pseudomonadota</taxon>
        <taxon>Alphaproteobacteria</taxon>
        <taxon>Hyphomicrobiales</taxon>
        <taxon>Rhizobiaceae</taxon>
        <taxon>Rhizobium/Agrobacterium group</taxon>
        <taxon>Agrobacterium</taxon>
    </lineage>
</organism>
<evidence type="ECO:0000313" key="3">
    <source>
        <dbReference type="EMBL" id="MDQ1187153.1"/>
    </source>
</evidence>
<dbReference type="PANTHER" id="PTHR30514:SF18">
    <property type="entry name" value="RPIR-FAMILY TRANSCRIPTIONAL REGULATOR"/>
    <property type="match status" value="1"/>
</dbReference>
<reference evidence="3 4" key="1">
    <citation type="submission" date="2023-07" db="EMBL/GenBank/DDBJ databases">
        <title>Functional and genomic diversity of the sorghum phyllosphere microbiome.</title>
        <authorList>
            <person name="Shade A."/>
        </authorList>
    </citation>
    <scope>NUCLEOTIDE SEQUENCE [LARGE SCALE GENOMIC DNA]</scope>
    <source>
        <strain evidence="3 4">SORGH_AS_1126</strain>
    </source>
</reference>
<sequence>MEKLLIDLSRLMKSGTPAERRIAKYLMEHLNELPFETAATLAEKLGLSPMTVGRFLRSLGYRQLSDIREHLRERVTASAAASPAESKEPRQTPLSGLMMQQIQAVQAVYDLAGQPVWKTALDAINESRNVFIASSAESFGLCRYFYMKLLECRERVHYLQSDGSTYIELMDEEPEDTLLILIDCGGNLPAIQRLAKIAASGGYKTVLITTRFYEWGPESADICLTIPLHQNSSDSMLQLVAMSEFMLQSLTHNNGSNRKQRVKRIGDLQRALHHG</sequence>
<dbReference type="InterPro" id="IPR000281">
    <property type="entry name" value="HTH_RpiR"/>
</dbReference>
<name>A0ABU0UQ97_9HYPH</name>
<dbReference type="EMBL" id="JAUTBL010000002">
    <property type="protein sequence ID" value="MDQ1187153.1"/>
    <property type="molecule type" value="Genomic_DNA"/>
</dbReference>
<feature type="domain" description="SIS" evidence="2">
    <location>
        <begin position="120"/>
        <end position="257"/>
    </location>
</feature>
<dbReference type="GO" id="GO:0003677">
    <property type="term" value="F:DNA binding"/>
    <property type="evidence" value="ECO:0007669"/>
    <property type="project" value="UniProtKB-KW"/>
</dbReference>
<dbReference type="InterPro" id="IPR009057">
    <property type="entry name" value="Homeodomain-like_sf"/>
</dbReference>
<feature type="domain" description="HTH rpiR-type" evidence="1">
    <location>
        <begin position="2"/>
        <end position="78"/>
    </location>
</feature>
<keyword evidence="3" id="KW-0238">DNA-binding</keyword>
<evidence type="ECO:0000259" key="2">
    <source>
        <dbReference type="PROSITE" id="PS51464"/>
    </source>
</evidence>
<dbReference type="Pfam" id="PF01418">
    <property type="entry name" value="HTH_6"/>
    <property type="match status" value="1"/>
</dbReference>
<evidence type="ECO:0000259" key="1">
    <source>
        <dbReference type="PROSITE" id="PS51071"/>
    </source>
</evidence>
<dbReference type="SUPFAM" id="SSF53697">
    <property type="entry name" value="SIS domain"/>
    <property type="match status" value="1"/>
</dbReference>
<dbReference type="PANTHER" id="PTHR30514">
    <property type="entry name" value="GLUCOKINASE"/>
    <property type="match status" value="1"/>
</dbReference>
<gene>
    <name evidence="3" type="ORF">QE408_004296</name>
</gene>
<accession>A0ABU0UQ97</accession>
<dbReference type="Gene3D" id="1.10.10.10">
    <property type="entry name" value="Winged helix-like DNA-binding domain superfamily/Winged helix DNA-binding domain"/>
    <property type="match status" value="1"/>
</dbReference>
<protein>
    <submittedName>
        <fullName evidence="3">DNA-binding MurR/RpiR family transcriptional regulator</fullName>
    </submittedName>
</protein>